<accession>A0A1H2N7D2</accession>
<protein>
    <submittedName>
        <fullName evidence="1">Predicted nuclease (RNAse H fold)</fullName>
    </submittedName>
</protein>
<dbReference type="Pfam" id="PF04250">
    <property type="entry name" value="DUF429"/>
    <property type="match status" value="1"/>
</dbReference>
<reference evidence="2" key="1">
    <citation type="submission" date="2016-10" db="EMBL/GenBank/DDBJ databases">
        <authorList>
            <person name="Varghese N."/>
            <person name="Submissions S."/>
        </authorList>
    </citation>
    <scope>NUCLEOTIDE SEQUENCE [LARGE SCALE GENOMIC DNA]</scope>
    <source>
        <strain evidence="2">DSM 21743</strain>
    </source>
</reference>
<dbReference type="EMBL" id="LT629799">
    <property type="protein sequence ID" value="SDV01410.1"/>
    <property type="molecule type" value="Genomic_DNA"/>
</dbReference>
<keyword evidence="2" id="KW-1185">Reference proteome</keyword>
<organism evidence="1 2">
    <name type="scientific">Microlunatus sagamiharensis</name>
    <dbReference type="NCBI Taxonomy" id="546874"/>
    <lineage>
        <taxon>Bacteria</taxon>
        <taxon>Bacillati</taxon>
        <taxon>Actinomycetota</taxon>
        <taxon>Actinomycetes</taxon>
        <taxon>Propionibacteriales</taxon>
        <taxon>Propionibacteriaceae</taxon>
        <taxon>Microlunatus</taxon>
    </lineage>
</organism>
<dbReference type="RefSeq" id="WP_091077228.1">
    <property type="nucleotide sequence ID" value="NZ_LT629799.1"/>
</dbReference>
<gene>
    <name evidence="1" type="ORF">SAMN04488544_3475</name>
</gene>
<dbReference type="AlphaFoldDB" id="A0A1H2N7D2"/>
<sequence length="231" mass="24168">MTVTATRVLGVDGCRDGWVGVAPDPDGPRAYAAPDLRTLLALADRDGSVARVGVDIPIGLLDEGWRDADRLAAAVLGRRRSSIFTTPVRAALEVADHATGVAVSRKRSGGGFSIQAWGLRGKVLEVDELVRGGEDRVAEVHPEVTFATMAGRPAQHAKKTWAGQQERVALLAAAGVDLTRLTGDTGSAGPDDVVDAAAVAWTALRLLRGEAVSLPDPPQRVPYGLSAAIWA</sequence>
<dbReference type="InterPro" id="IPR007362">
    <property type="entry name" value="DUF429"/>
</dbReference>
<dbReference type="Proteomes" id="UP000198825">
    <property type="component" value="Chromosome I"/>
</dbReference>
<evidence type="ECO:0000313" key="2">
    <source>
        <dbReference type="Proteomes" id="UP000198825"/>
    </source>
</evidence>
<proteinExistence type="predicted"/>
<dbReference type="STRING" id="546874.SAMN04488544_3475"/>
<name>A0A1H2N7D2_9ACTN</name>
<evidence type="ECO:0000313" key="1">
    <source>
        <dbReference type="EMBL" id="SDV01410.1"/>
    </source>
</evidence>
<dbReference type="OrthoDB" id="9814308at2"/>